<evidence type="ECO:0000313" key="2">
    <source>
        <dbReference type="EMBL" id="GAS85413.1"/>
    </source>
</evidence>
<proteinExistence type="predicted"/>
<dbReference type="PROSITE" id="PS51257">
    <property type="entry name" value="PROKAR_LIPOPROTEIN"/>
    <property type="match status" value="1"/>
</dbReference>
<comment type="caution">
    <text evidence="2">The sequence shown here is derived from an EMBL/GenBank/DDBJ whole genome shotgun (WGS) entry which is preliminary data.</text>
</comment>
<name>A0A124DYV3_PAEAM</name>
<gene>
    <name evidence="2" type="ORF">PAHA3_5537</name>
</gene>
<accession>A0A124DYV3</accession>
<feature type="signal peptide" evidence="1">
    <location>
        <begin position="1"/>
        <end position="20"/>
    </location>
</feature>
<dbReference type="Proteomes" id="UP000069697">
    <property type="component" value="Unassembled WGS sequence"/>
</dbReference>
<keyword evidence="1" id="KW-0732">Signal</keyword>
<feature type="chain" id="PRO_5038981086" description="Lipoprotein" evidence="1">
    <location>
        <begin position="21"/>
        <end position="150"/>
    </location>
</feature>
<evidence type="ECO:0000256" key="1">
    <source>
        <dbReference type="SAM" id="SignalP"/>
    </source>
</evidence>
<dbReference type="RefSeq" id="WP_062837756.1">
    <property type="nucleotide sequence ID" value="NZ_BCNV01000009.1"/>
</dbReference>
<organism evidence="2 3">
    <name type="scientific">Paenibacillus amylolyticus</name>
    <dbReference type="NCBI Taxonomy" id="1451"/>
    <lineage>
        <taxon>Bacteria</taxon>
        <taxon>Bacillati</taxon>
        <taxon>Bacillota</taxon>
        <taxon>Bacilli</taxon>
        <taxon>Bacillales</taxon>
        <taxon>Paenibacillaceae</taxon>
        <taxon>Paenibacillus</taxon>
    </lineage>
</organism>
<dbReference type="EMBL" id="BCNV01000009">
    <property type="protein sequence ID" value="GAS85413.1"/>
    <property type="molecule type" value="Genomic_DNA"/>
</dbReference>
<dbReference type="AlphaFoldDB" id="A0A124DYV3"/>
<reference evidence="3" key="2">
    <citation type="submission" date="2016-01" db="EMBL/GenBank/DDBJ databases">
        <title>Draft Genome Sequence of Paenibacillus amylolyticus Heshi-A3 that Was Isolated from Fermented Rice Bran with Aging Salted Mackerel, Which Was Named Heshiko as Traditional Fermented Seafood in Japan.</title>
        <authorList>
            <person name="Akuzawa S."/>
            <person name="Nakagawa J."/>
            <person name="Kanekatsu T."/>
            <person name="Kubota E."/>
            <person name="Ohtake R."/>
            <person name="Suzuki T."/>
            <person name="Kanesaki Y."/>
        </authorList>
    </citation>
    <scope>NUCLEOTIDE SEQUENCE [LARGE SCALE GENOMIC DNA]</scope>
    <source>
        <strain evidence="3">Heshi-A3</strain>
    </source>
</reference>
<reference evidence="2 3" key="1">
    <citation type="journal article" date="2016" name="Genome Announc.">
        <title>Draft Genome Sequence of Paenibacillus amylolyticus Heshi-A3, Isolated from Fermented Rice Bran in a Japanese Fermented Seafood Dish.</title>
        <authorList>
            <person name="Akuzawa S."/>
            <person name="Nagaoka J."/>
            <person name="Kanekatsu M."/>
            <person name="Kubota E."/>
            <person name="Ohtake R."/>
            <person name="Suzuki T."/>
            <person name="Kanesaki Y."/>
        </authorList>
    </citation>
    <scope>NUCLEOTIDE SEQUENCE [LARGE SCALE GENOMIC DNA]</scope>
    <source>
        <strain evidence="2 3">Heshi-A3</strain>
    </source>
</reference>
<evidence type="ECO:0008006" key="4">
    <source>
        <dbReference type="Google" id="ProtNLM"/>
    </source>
</evidence>
<protein>
    <recommendedName>
        <fullName evidence="4">Lipoprotein</fullName>
    </recommendedName>
</protein>
<sequence>MLISKIKALVFILICLFALAGCSEDIKNEENILTLDDVVTSLESQKLNLVSFGITGYPMKLNDVIPEVYSIEVQAAEEPDNTEFIHFYIFNSEKDRMKGTTEFNKNMEGAHFTTFPFLYEKENALIVYWSNTKENPLLTKPIEAALEQLK</sequence>
<evidence type="ECO:0000313" key="3">
    <source>
        <dbReference type="Proteomes" id="UP000069697"/>
    </source>
</evidence>